<protein>
    <submittedName>
        <fullName evidence="1">Uncharacterized protein</fullName>
    </submittedName>
</protein>
<evidence type="ECO:0000313" key="1">
    <source>
        <dbReference type="EMBL" id="VYU51056.1"/>
    </source>
</evidence>
<reference evidence="1" key="1">
    <citation type="submission" date="2019-11" db="EMBL/GenBank/DDBJ databases">
        <authorList>
            <person name="Feng L."/>
        </authorList>
    </citation>
    <scope>NUCLEOTIDE SEQUENCE</scope>
    <source>
        <strain evidence="1">CButyricumLFYP62</strain>
    </source>
</reference>
<organism evidence="1">
    <name type="scientific">Clostridium butyricum</name>
    <dbReference type="NCBI Taxonomy" id="1492"/>
    <lineage>
        <taxon>Bacteria</taxon>
        <taxon>Bacillati</taxon>
        <taxon>Bacillota</taxon>
        <taxon>Clostridia</taxon>
        <taxon>Eubacteriales</taxon>
        <taxon>Clostridiaceae</taxon>
        <taxon>Clostridium</taxon>
    </lineage>
</organism>
<gene>
    <name evidence="1" type="ORF">CBLFYP62_02567</name>
</gene>
<name>A0A6N3FGV3_CLOBU</name>
<accession>A0A6N3FGV3</accession>
<dbReference type="RefSeq" id="WP_156736966.1">
    <property type="nucleotide sequence ID" value="NZ_CACRTU010000024.1"/>
</dbReference>
<sequence length="63" mass="7044">MADLDDLIKKYEKKTNNPLEMMVGNVLESKRCSVCNGELKVISDDKAKCTSCNAEIFIEADCK</sequence>
<proteinExistence type="predicted"/>
<dbReference type="AlphaFoldDB" id="A0A6N3FGV3"/>
<dbReference type="EMBL" id="CACRTU010000024">
    <property type="protein sequence ID" value="VYU51056.1"/>
    <property type="molecule type" value="Genomic_DNA"/>
</dbReference>